<accession>A0A3A4BAW0</accession>
<proteinExistence type="predicted"/>
<evidence type="ECO:0000313" key="1">
    <source>
        <dbReference type="EMBL" id="RJL36069.1"/>
    </source>
</evidence>
<gene>
    <name evidence="1" type="ORF">D5H75_04755</name>
</gene>
<dbReference type="OrthoDB" id="3812886at2"/>
<dbReference type="Proteomes" id="UP000265768">
    <property type="component" value="Unassembled WGS sequence"/>
</dbReference>
<keyword evidence="2" id="KW-1185">Reference proteome</keyword>
<name>A0A3A4BAW0_9ACTN</name>
<dbReference type="RefSeq" id="WP_119925043.1">
    <property type="nucleotide sequence ID" value="NZ_QZEY01000001.1"/>
</dbReference>
<organism evidence="1 2">
    <name type="scientific">Bailinhaonella thermotolerans</name>
    <dbReference type="NCBI Taxonomy" id="1070861"/>
    <lineage>
        <taxon>Bacteria</taxon>
        <taxon>Bacillati</taxon>
        <taxon>Actinomycetota</taxon>
        <taxon>Actinomycetes</taxon>
        <taxon>Streptosporangiales</taxon>
        <taxon>Streptosporangiaceae</taxon>
        <taxon>Bailinhaonella</taxon>
    </lineage>
</organism>
<dbReference type="AlphaFoldDB" id="A0A3A4BAW0"/>
<evidence type="ECO:0000313" key="2">
    <source>
        <dbReference type="Proteomes" id="UP000265768"/>
    </source>
</evidence>
<sequence length="291" mass="31609">MGLPAEDVDLDSLIALVAESRGYAYAFDGAHVRLVGPREVTVALPPLRAQARRTDRGRWPALVSEHLAAALDRHDPVDASDLSAVRHLLRVRVYADDDLGATGLAPDRVVGRHLTPELVEVLVVQESGFVRAVRPEEARAWPLPAGHVLELARANAREQESLSAVPVDLGGGAKAQLLTGLTWSAAVHLHWLERYLDLPRHGALVAIPNSETLAVHPVEGVGCVRALERLRRLAQALYDEGPASLTPHVYWWRSDAPLARVGAEFDGDRLVVSPPPEFSRLLLALSRDPGP</sequence>
<comment type="caution">
    <text evidence="1">The sequence shown here is derived from an EMBL/GenBank/DDBJ whole genome shotgun (WGS) entry which is preliminary data.</text>
</comment>
<protein>
    <submittedName>
        <fullName evidence="1">Uncharacterized protein</fullName>
    </submittedName>
</protein>
<dbReference type="EMBL" id="QZEY01000001">
    <property type="protein sequence ID" value="RJL36069.1"/>
    <property type="molecule type" value="Genomic_DNA"/>
</dbReference>
<reference evidence="1 2" key="1">
    <citation type="submission" date="2018-09" db="EMBL/GenBank/DDBJ databases">
        <title>YIM 75507 draft genome.</title>
        <authorList>
            <person name="Tang S."/>
            <person name="Feng Y."/>
        </authorList>
    </citation>
    <scope>NUCLEOTIDE SEQUENCE [LARGE SCALE GENOMIC DNA]</scope>
    <source>
        <strain evidence="1 2">YIM 75507</strain>
    </source>
</reference>